<feature type="signal peptide" evidence="1">
    <location>
        <begin position="1"/>
        <end position="23"/>
    </location>
</feature>
<dbReference type="GeneID" id="117238709"/>
<dbReference type="KEGG" id="bvk:117238709"/>
<dbReference type="Pfam" id="PF01683">
    <property type="entry name" value="EB"/>
    <property type="match status" value="1"/>
</dbReference>
<sequence>MTRTSIKLVTFISAIFIVISAYGDDCQESMQCSAYLSRGGICRNGICVCAEGYYYIHGKCRAYSGLLEKCQEDGDCYVNGDFQASRCINNICNCSLGYYQRKYKTCRPDAKVHGKRCIINNDCKGWINNTCDNYICDTSQTHIRHIARLLYNDNIEKKNTIKKEYNIEKKCTKDADCKEFGNATCRSLKICRCNRANLFNTTKERNVFQNLENHVKLEQMKFESKVRNVETAHGIVNWRKLLLNIIENVKQNEKSRFNETELFCWTKRGIGESCHQNVDCYIVSIDTKLFCDARKLCSCPTHATNNKTTWVKDIIDLRDICEADNDCGKRIKNAKCTGMTCVCIDNYCELNKQCVPDLNSSCISNAGCVPKDSICKSNDFIYKEQYIAESVNTCIQALSYGKPCDKNIQCSAVTSNAVCLPHPTSNSSSECVCPKGYHYKFKKCFKREVLGMNCENLGECYLNSGVGAFRRNNQSACDWNYIQRNDTVCDFNSSNITTSIIGLISLSLLPTNMLI</sequence>
<feature type="domain" description="EB" evidence="2">
    <location>
        <begin position="49"/>
        <end position="106"/>
    </location>
</feature>
<protein>
    <submittedName>
        <fullName evidence="4">Uncharacterized protein LOC117238709</fullName>
    </submittedName>
</protein>
<reference evidence="4" key="1">
    <citation type="submission" date="2025-08" db="UniProtKB">
        <authorList>
            <consortium name="RefSeq"/>
        </authorList>
    </citation>
    <scope>IDENTIFICATION</scope>
    <source>
        <tissue evidence="4">Muscle</tissue>
    </source>
</reference>
<organism evidence="3 4">
    <name type="scientific">Bombus vosnesenskii</name>
    <dbReference type="NCBI Taxonomy" id="207650"/>
    <lineage>
        <taxon>Eukaryota</taxon>
        <taxon>Metazoa</taxon>
        <taxon>Ecdysozoa</taxon>
        <taxon>Arthropoda</taxon>
        <taxon>Hexapoda</taxon>
        <taxon>Insecta</taxon>
        <taxon>Pterygota</taxon>
        <taxon>Neoptera</taxon>
        <taxon>Endopterygota</taxon>
        <taxon>Hymenoptera</taxon>
        <taxon>Apocrita</taxon>
        <taxon>Aculeata</taxon>
        <taxon>Apoidea</taxon>
        <taxon>Anthophila</taxon>
        <taxon>Apidae</taxon>
        <taxon>Bombus</taxon>
        <taxon>Pyrobombus</taxon>
    </lineage>
</organism>
<evidence type="ECO:0000256" key="1">
    <source>
        <dbReference type="SAM" id="SignalP"/>
    </source>
</evidence>
<gene>
    <name evidence="4" type="primary">LOC117238709</name>
</gene>
<dbReference type="AlphaFoldDB" id="A0A6J3L5H9"/>
<dbReference type="Proteomes" id="UP000504631">
    <property type="component" value="Unplaced"/>
</dbReference>
<dbReference type="InterPro" id="IPR006149">
    <property type="entry name" value="EB_dom"/>
</dbReference>
<name>A0A6J3L5H9_9HYME</name>
<dbReference type="PANTHER" id="PTHR39069:SF8">
    <property type="entry name" value="FI17111P1"/>
    <property type="match status" value="1"/>
</dbReference>
<accession>A0A6J3L5H9</accession>
<keyword evidence="3" id="KW-1185">Reference proteome</keyword>
<evidence type="ECO:0000259" key="2">
    <source>
        <dbReference type="Pfam" id="PF01683"/>
    </source>
</evidence>
<evidence type="ECO:0000313" key="4">
    <source>
        <dbReference type="RefSeq" id="XP_033359731.1"/>
    </source>
</evidence>
<evidence type="ECO:0000313" key="3">
    <source>
        <dbReference type="Proteomes" id="UP000504631"/>
    </source>
</evidence>
<keyword evidence="1" id="KW-0732">Signal</keyword>
<dbReference type="PANTHER" id="PTHR39069">
    <property type="entry name" value="ECDYSONE-INDUCIBLE GENE E1, ISOFORM A"/>
    <property type="match status" value="1"/>
</dbReference>
<proteinExistence type="predicted"/>
<feature type="chain" id="PRO_5026697975" evidence="1">
    <location>
        <begin position="24"/>
        <end position="515"/>
    </location>
</feature>
<dbReference type="RefSeq" id="XP_033359731.1">
    <property type="nucleotide sequence ID" value="XM_033503840.1"/>
</dbReference>